<dbReference type="RefSeq" id="XP_040883606.1">
    <property type="nucleotide sequence ID" value="XM_041024141.1"/>
</dbReference>
<evidence type="ECO:0000256" key="1">
    <source>
        <dbReference type="SAM" id="MobiDB-lite"/>
    </source>
</evidence>
<gene>
    <name evidence="2" type="ORF">M437DRAFT_62775</name>
</gene>
<accession>A0A074W1C3</accession>
<reference evidence="2 3" key="1">
    <citation type="journal article" date="2014" name="BMC Genomics">
        <title>Genome sequencing of four Aureobasidium pullulans varieties: biotechnological potential, stress tolerance, and description of new species.</title>
        <authorList>
            <person name="Gostin Ar C."/>
            <person name="Ohm R.A."/>
            <person name="Kogej T."/>
            <person name="Sonjak S."/>
            <person name="Turk M."/>
            <person name="Zajc J."/>
            <person name="Zalar P."/>
            <person name="Grube M."/>
            <person name="Sun H."/>
            <person name="Han J."/>
            <person name="Sharma A."/>
            <person name="Chiniquy J."/>
            <person name="Ngan C.Y."/>
            <person name="Lipzen A."/>
            <person name="Barry K."/>
            <person name="Grigoriev I.V."/>
            <person name="Gunde-Cimerman N."/>
        </authorList>
    </citation>
    <scope>NUCLEOTIDE SEQUENCE [LARGE SCALE GENOMIC DNA]</scope>
    <source>
        <strain evidence="2 3">CBS 110374</strain>
    </source>
</reference>
<protein>
    <submittedName>
        <fullName evidence="2">Uncharacterized protein</fullName>
    </submittedName>
</protein>
<feature type="region of interest" description="Disordered" evidence="1">
    <location>
        <begin position="1"/>
        <end position="111"/>
    </location>
</feature>
<feature type="compositionally biased region" description="Low complexity" evidence="1">
    <location>
        <begin position="82"/>
        <end position="99"/>
    </location>
</feature>
<feature type="compositionally biased region" description="Basic and acidic residues" evidence="1">
    <location>
        <begin position="44"/>
        <end position="54"/>
    </location>
</feature>
<keyword evidence="3" id="KW-1185">Reference proteome</keyword>
<dbReference type="HOGENOM" id="CLU_2157861_0_0_1"/>
<dbReference type="AlphaFoldDB" id="A0A074W1C3"/>
<proteinExistence type="predicted"/>
<dbReference type="Proteomes" id="UP000030672">
    <property type="component" value="Unassembled WGS sequence"/>
</dbReference>
<sequence length="111" mass="12250">MVPGKVVDAGNNRNGAASPGNDLRRSPSGRLVDGESSTDTTLTTRREYQQSDRHVNHRAIMIQQRRKWASSPSNVTAPKPNSQSVSQSHSYYSLRSTSVLDRTAATTRPQR</sequence>
<name>A0A074W1C3_AURM1</name>
<evidence type="ECO:0000313" key="3">
    <source>
        <dbReference type="Proteomes" id="UP000030672"/>
    </source>
</evidence>
<organism evidence="2 3">
    <name type="scientific">Aureobasidium melanogenum (strain CBS 110374)</name>
    <name type="common">Aureobasidium pullulans var. melanogenum</name>
    <dbReference type="NCBI Taxonomy" id="1043003"/>
    <lineage>
        <taxon>Eukaryota</taxon>
        <taxon>Fungi</taxon>
        <taxon>Dikarya</taxon>
        <taxon>Ascomycota</taxon>
        <taxon>Pezizomycotina</taxon>
        <taxon>Dothideomycetes</taxon>
        <taxon>Dothideomycetidae</taxon>
        <taxon>Dothideales</taxon>
        <taxon>Saccotheciaceae</taxon>
        <taxon>Aureobasidium</taxon>
    </lineage>
</organism>
<feature type="compositionally biased region" description="Polar residues" evidence="1">
    <location>
        <begin position="70"/>
        <end position="81"/>
    </location>
</feature>
<dbReference type="EMBL" id="KL584825">
    <property type="protein sequence ID" value="KEQ66583.1"/>
    <property type="molecule type" value="Genomic_DNA"/>
</dbReference>
<evidence type="ECO:0000313" key="2">
    <source>
        <dbReference type="EMBL" id="KEQ66583.1"/>
    </source>
</evidence>
<dbReference type="GeneID" id="63917514"/>